<sequence>MGNSDRKPGLIKRLWKWWRTPSRLALGTLL</sequence>
<gene>
    <name evidence="1" type="primary">napC_1</name>
    <name evidence="1" type="ORF">NCTC8622_04019</name>
</gene>
<reference evidence="1 2" key="1">
    <citation type="submission" date="2018-06" db="EMBL/GenBank/DDBJ databases">
        <authorList>
            <consortium name="Pathogen Informatics"/>
            <person name="Doyle S."/>
        </authorList>
    </citation>
    <scope>NUCLEOTIDE SEQUENCE [LARGE SCALE GENOMIC DNA]</scope>
    <source>
        <strain evidence="1 2">NCTC8622</strain>
    </source>
</reference>
<dbReference type="Proteomes" id="UP000254079">
    <property type="component" value="Unassembled WGS sequence"/>
</dbReference>
<dbReference type="AlphaFoldDB" id="A0A376U6H8"/>
<name>A0A376U6H8_ECOLX</name>
<proteinExistence type="predicted"/>
<dbReference type="EMBL" id="UGCP01000002">
    <property type="protein sequence ID" value="STI84945.1"/>
    <property type="molecule type" value="Genomic_DNA"/>
</dbReference>
<protein>
    <submittedName>
        <fullName evidence="1">Cytochrome C-type protein</fullName>
    </submittedName>
</protein>
<organism evidence="1 2">
    <name type="scientific">Escherichia coli</name>
    <dbReference type="NCBI Taxonomy" id="562"/>
    <lineage>
        <taxon>Bacteria</taxon>
        <taxon>Pseudomonadati</taxon>
        <taxon>Pseudomonadota</taxon>
        <taxon>Gammaproteobacteria</taxon>
        <taxon>Enterobacterales</taxon>
        <taxon>Enterobacteriaceae</taxon>
        <taxon>Escherichia</taxon>
    </lineage>
</organism>
<evidence type="ECO:0000313" key="1">
    <source>
        <dbReference type="EMBL" id="STI84945.1"/>
    </source>
</evidence>
<accession>A0A376U6H8</accession>
<evidence type="ECO:0000313" key="2">
    <source>
        <dbReference type="Proteomes" id="UP000254079"/>
    </source>
</evidence>